<dbReference type="EMBL" id="FOBF01000013">
    <property type="protein sequence ID" value="SEM42829.1"/>
    <property type="molecule type" value="Genomic_DNA"/>
</dbReference>
<evidence type="ECO:0000313" key="3">
    <source>
        <dbReference type="Proteomes" id="UP000198953"/>
    </source>
</evidence>
<protein>
    <submittedName>
        <fullName evidence="2">Uncharacterized protein</fullName>
    </submittedName>
</protein>
<dbReference type="Proteomes" id="UP000198953">
    <property type="component" value="Unassembled WGS sequence"/>
</dbReference>
<name>A0A1H7YCD6_9ACTN</name>
<evidence type="ECO:0000313" key="2">
    <source>
        <dbReference type="EMBL" id="SEM42829.1"/>
    </source>
</evidence>
<feature type="region of interest" description="Disordered" evidence="1">
    <location>
        <begin position="25"/>
        <end position="51"/>
    </location>
</feature>
<evidence type="ECO:0000256" key="1">
    <source>
        <dbReference type="SAM" id="MobiDB-lite"/>
    </source>
</evidence>
<dbReference type="AlphaFoldDB" id="A0A1H7YCD6"/>
<sequence length="82" mass="8955">MWYSPSQYSRMCLVDLAAEYFTKSATRKTGADSRTNDTTATASSRRLPPARRPISLTMASWGMSRPLPRQAAAGVSVTEAGR</sequence>
<organism evidence="2 3">
    <name type="scientific">Nonomuraea pusilla</name>
    <dbReference type="NCBI Taxonomy" id="46177"/>
    <lineage>
        <taxon>Bacteria</taxon>
        <taxon>Bacillati</taxon>
        <taxon>Actinomycetota</taxon>
        <taxon>Actinomycetes</taxon>
        <taxon>Streptosporangiales</taxon>
        <taxon>Streptosporangiaceae</taxon>
        <taxon>Nonomuraea</taxon>
    </lineage>
</organism>
<feature type="compositionally biased region" description="Low complexity" evidence="1">
    <location>
        <begin position="40"/>
        <end position="51"/>
    </location>
</feature>
<keyword evidence="3" id="KW-1185">Reference proteome</keyword>
<gene>
    <name evidence="2" type="ORF">SAMN05660976_05111</name>
</gene>
<accession>A0A1H7YCD6</accession>
<reference evidence="2 3" key="1">
    <citation type="submission" date="2016-10" db="EMBL/GenBank/DDBJ databases">
        <authorList>
            <person name="de Groot N.N."/>
        </authorList>
    </citation>
    <scope>NUCLEOTIDE SEQUENCE [LARGE SCALE GENOMIC DNA]</scope>
    <source>
        <strain evidence="2 3">DSM 43357</strain>
    </source>
</reference>
<proteinExistence type="predicted"/>